<evidence type="ECO:0000256" key="1">
    <source>
        <dbReference type="PROSITE-ProRule" id="PRU00285"/>
    </source>
</evidence>
<proteinExistence type="inferred from homology"/>
<dbReference type="CDD" id="cd06464">
    <property type="entry name" value="ACD_sHsps-like"/>
    <property type="match status" value="1"/>
</dbReference>
<keyword evidence="5" id="KW-1185">Reference proteome</keyword>
<dbReference type="EMBL" id="JBEPMY010000008">
    <property type="protein sequence ID" value="MET3755847.1"/>
    <property type="molecule type" value="Genomic_DNA"/>
</dbReference>
<dbReference type="PROSITE" id="PS01031">
    <property type="entry name" value="SHSP"/>
    <property type="match status" value="1"/>
</dbReference>
<dbReference type="PANTHER" id="PTHR11527">
    <property type="entry name" value="HEAT-SHOCK PROTEIN 20 FAMILY MEMBER"/>
    <property type="match status" value="1"/>
</dbReference>
<name>A0ABV2MKH4_9HYPH</name>
<comment type="caution">
    <text evidence="4">The sequence shown here is derived from an EMBL/GenBank/DDBJ whole genome shotgun (WGS) entry which is preliminary data.</text>
</comment>
<reference evidence="4 5" key="1">
    <citation type="submission" date="2024-06" db="EMBL/GenBank/DDBJ databases">
        <title>Genomic Encyclopedia of Type Strains, Phase IV (KMG-IV): sequencing the most valuable type-strain genomes for metagenomic binning, comparative biology and taxonomic classification.</title>
        <authorList>
            <person name="Goeker M."/>
        </authorList>
    </citation>
    <scope>NUCLEOTIDE SEQUENCE [LARGE SCALE GENOMIC DNA]</scope>
    <source>
        <strain evidence="4 5">DSM 29288</strain>
    </source>
</reference>
<evidence type="ECO:0000256" key="2">
    <source>
        <dbReference type="RuleBase" id="RU003616"/>
    </source>
</evidence>
<evidence type="ECO:0000313" key="5">
    <source>
        <dbReference type="Proteomes" id="UP001549077"/>
    </source>
</evidence>
<dbReference type="Gene3D" id="2.60.40.790">
    <property type="match status" value="1"/>
</dbReference>
<dbReference type="InterPro" id="IPR008978">
    <property type="entry name" value="HSP20-like_chaperone"/>
</dbReference>
<dbReference type="Pfam" id="PF00011">
    <property type="entry name" value="HSP20"/>
    <property type="match status" value="1"/>
</dbReference>
<comment type="similarity">
    <text evidence="1 2">Belongs to the small heat shock protein (HSP20) family.</text>
</comment>
<dbReference type="SUPFAM" id="SSF49764">
    <property type="entry name" value="HSP20-like chaperones"/>
    <property type="match status" value="1"/>
</dbReference>
<dbReference type="Proteomes" id="UP001549077">
    <property type="component" value="Unassembled WGS sequence"/>
</dbReference>
<gene>
    <name evidence="4" type="ORF">ABID08_003218</name>
</gene>
<dbReference type="RefSeq" id="WP_168296175.1">
    <property type="nucleotide sequence ID" value="NZ_CP071604.1"/>
</dbReference>
<sequence length="168" mass="19152">MADTGTKPPAKTEEKSAAPFERWRPFENLRSEIDRVFNDFSPTFFDRTFSRMPAAFSRSLLAVDVVESAENFEISAELPGVDAKDLDVTLTDGILTIKGEKNEAKEEKEKDYYLSERRYGSFRRSLELPRNIDSEKIDANFSNGVLKIRLPKTSGRQDKDHKIVIKTA</sequence>
<dbReference type="InterPro" id="IPR002068">
    <property type="entry name" value="A-crystallin/Hsp20_dom"/>
</dbReference>
<evidence type="ECO:0000259" key="3">
    <source>
        <dbReference type="PROSITE" id="PS01031"/>
    </source>
</evidence>
<dbReference type="InterPro" id="IPR031107">
    <property type="entry name" value="Small_HSP"/>
</dbReference>
<organism evidence="4 5">
    <name type="scientific">Rhizobium binae</name>
    <dbReference type="NCBI Taxonomy" id="1138190"/>
    <lineage>
        <taxon>Bacteria</taxon>
        <taxon>Pseudomonadati</taxon>
        <taxon>Pseudomonadota</taxon>
        <taxon>Alphaproteobacteria</taxon>
        <taxon>Hyphomicrobiales</taxon>
        <taxon>Rhizobiaceae</taxon>
        <taxon>Rhizobium/Agrobacterium group</taxon>
        <taxon>Rhizobium</taxon>
    </lineage>
</organism>
<feature type="domain" description="SHSP" evidence="3">
    <location>
        <begin position="54"/>
        <end position="168"/>
    </location>
</feature>
<accession>A0ABV2MKH4</accession>
<dbReference type="GeneID" id="91149984"/>
<evidence type="ECO:0000313" key="4">
    <source>
        <dbReference type="EMBL" id="MET3755847.1"/>
    </source>
</evidence>
<protein>
    <submittedName>
        <fullName evidence="4">HSP20 family protein</fullName>
    </submittedName>
</protein>